<dbReference type="Proteomes" id="UP000322234">
    <property type="component" value="Unassembled WGS sequence"/>
</dbReference>
<keyword evidence="3" id="KW-1185">Reference proteome</keyword>
<protein>
    <submittedName>
        <fullName evidence="2">Uncharacterized protein</fullName>
    </submittedName>
</protein>
<organism evidence="2 3">
    <name type="scientific">Bos mutus</name>
    <name type="common">wild yak</name>
    <dbReference type="NCBI Taxonomy" id="72004"/>
    <lineage>
        <taxon>Eukaryota</taxon>
        <taxon>Metazoa</taxon>
        <taxon>Chordata</taxon>
        <taxon>Craniata</taxon>
        <taxon>Vertebrata</taxon>
        <taxon>Euteleostomi</taxon>
        <taxon>Mammalia</taxon>
        <taxon>Eutheria</taxon>
        <taxon>Laurasiatheria</taxon>
        <taxon>Artiodactyla</taxon>
        <taxon>Ruminantia</taxon>
        <taxon>Pecora</taxon>
        <taxon>Bovidae</taxon>
        <taxon>Bovinae</taxon>
        <taxon>Bos</taxon>
    </lineage>
</organism>
<accession>A0A6B0R0H5</accession>
<evidence type="ECO:0000256" key="1">
    <source>
        <dbReference type="SAM" id="MobiDB-lite"/>
    </source>
</evidence>
<proteinExistence type="predicted"/>
<name>A0A6B0R0H5_9CETA</name>
<reference evidence="2" key="1">
    <citation type="submission" date="2019-10" db="EMBL/GenBank/DDBJ databases">
        <title>The sequence and de novo assembly of the wild yak genome.</title>
        <authorList>
            <person name="Liu Y."/>
        </authorList>
    </citation>
    <scope>NUCLEOTIDE SEQUENCE [LARGE SCALE GENOMIC DNA]</scope>
    <source>
        <strain evidence="2">WY2019</strain>
    </source>
</reference>
<sequence>MHLEPLWTPSAFTVYVHMLLARASSMAPEEQQPTILNKHSAHEGPSGWDLDEASDSVPGDLVLGITDLDLTQFPKEMQEPA</sequence>
<gene>
    <name evidence="2" type="ORF">E5288_WYG012780</name>
</gene>
<evidence type="ECO:0000313" key="3">
    <source>
        <dbReference type="Proteomes" id="UP000322234"/>
    </source>
</evidence>
<feature type="region of interest" description="Disordered" evidence="1">
    <location>
        <begin position="26"/>
        <end position="53"/>
    </location>
</feature>
<evidence type="ECO:0000313" key="2">
    <source>
        <dbReference type="EMBL" id="MXQ81063.1"/>
    </source>
</evidence>
<comment type="caution">
    <text evidence="2">The sequence shown here is derived from an EMBL/GenBank/DDBJ whole genome shotgun (WGS) entry which is preliminary data.</text>
</comment>
<dbReference type="EMBL" id="VBQZ03000006">
    <property type="protein sequence ID" value="MXQ81063.1"/>
    <property type="molecule type" value="Genomic_DNA"/>
</dbReference>
<dbReference type="AlphaFoldDB" id="A0A6B0R0H5"/>